<evidence type="ECO:0008006" key="3">
    <source>
        <dbReference type="Google" id="ProtNLM"/>
    </source>
</evidence>
<dbReference type="OrthoDB" id="5193072at2"/>
<dbReference type="RefSeq" id="WP_144022900.1">
    <property type="nucleotide sequence ID" value="NZ_FZPH01000020.1"/>
</dbReference>
<dbReference type="SUPFAM" id="SSF55608">
    <property type="entry name" value="Homing endonucleases"/>
    <property type="match status" value="1"/>
</dbReference>
<evidence type="ECO:0000313" key="2">
    <source>
        <dbReference type="Proteomes" id="UP000198362"/>
    </source>
</evidence>
<protein>
    <recommendedName>
        <fullName evidence="3">LAGLIDADG endonuclease</fullName>
    </recommendedName>
</protein>
<dbReference type="InterPro" id="IPR027434">
    <property type="entry name" value="Homing_endonucl"/>
</dbReference>
<dbReference type="AlphaFoldDB" id="A0A239PDJ0"/>
<reference evidence="1 2" key="1">
    <citation type="submission" date="2017-06" db="EMBL/GenBank/DDBJ databases">
        <authorList>
            <person name="Kim H.J."/>
            <person name="Triplett B.A."/>
        </authorList>
    </citation>
    <scope>NUCLEOTIDE SEQUENCE [LARGE SCALE GENOMIC DNA]</scope>
    <source>
        <strain evidence="1 2">CGMCC 4.5593</strain>
    </source>
</reference>
<proteinExistence type="predicted"/>
<sequence length="159" mass="17719">MPSEVEKAWVAGILDGDGCVTLHGYAASKAYRKPLIVVDSTDIEILQELSRLYGGGLVVKKKAKDHHLQAWTWRLYGSDKVLALIADVLPYMRCAVKVDRATLLANEYKHVTRRNGYYTPDARARKEAFEARFMAIGAGRGSQRRRAFAEEGGVEPPQV</sequence>
<gene>
    <name evidence="1" type="ORF">SAMN05421812_12048</name>
</gene>
<dbReference type="EMBL" id="FZPH01000020">
    <property type="protein sequence ID" value="SNT65121.1"/>
    <property type="molecule type" value="Genomic_DNA"/>
</dbReference>
<dbReference type="Proteomes" id="UP000198362">
    <property type="component" value="Unassembled WGS sequence"/>
</dbReference>
<accession>A0A239PDJ0</accession>
<name>A0A239PDJ0_9ACTN</name>
<dbReference type="Gene3D" id="3.10.28.10">
    <property type="entry name" value="Homing endonucleases"/>
    <property type="match status" value="1"/>
</dbReference>
<keyword evidence="2" id="KW-1185">Reference proteome</keyword>
<evidence type="ECO:0000313" key="1">
    <source>
        <dbReference type="EMBL" id="SNT65121.1"/>
    </source>
</evidence>
<organism evidence="1 2">
    <name type="scientific">Asanoa hainanensis</name>
    <dbReference type="NCBI Taxonomy" id="560556"/>
    <lineage>
        <taxon>Bacteria</taxon>
        <taxon>Bacillati</taxon>
        <taxon>Actinomycetota</taxon>
        <taxon>Actinomycetes</taxon>
        <taxon>Micromonosporales</taxon>
        <taxon>Micromonosporaceae</taxon>
        <taxon>Asanoa</taxon>
    </lineage>
</organism>